<keyword evidence="3" id="KW-0614">Plasmid</keyword>
<proteinExistence type="predicted"/>
<evidence type="ECO:0000313" key="3">
    <source>
        <dbReference type="EMBL" id="QNJ96543.1"/>
    </source>
</evidence>
<dbReference type="InterPro" id="IPR029058">
    <property type="entry name" value="AB_hydrolase_fold"/>
</dbReference>
<dbReference type="Gene3D" id="3.40.50.1820">
    <property type="entry name" value="alpha/beta hydrolase"/>
    <property type="match status" value="2"/>
</dbReference>
<organism evidence="3 4">
    <name type="scientific">Mycolicibacterium fluoranthenivorans</name>
    <dbReference type="NCBI Taxonomy" id="258505"/>
    <lineage>
        <taxon>Bacteria</taxon>
        <taxon>Bacillati</taxon>
        <taxon>Actinomycetota</taxon>
        <taxon>Actinomycetes</taxon>
        <taxon>Mycobacteriales</taxon>
        <taxon>Mycobacteriaceae</taxon>
        <taxon>Mycolicibacterium</taxon>
    </lineage>
</organism>
<gene>
    <name evidence="3" type="ORF">HZU40_33985</name>
</gene>
<name>A0A7G8PQC7_9MYCO</name>
<feature type="domain" description="AB hydrolase-1" evidence="2">
    <location>
        <begin position="13"/>
        <end position="108"/>
    </location>
</feature>
<accession>A0A7G8PQC7</accession>
<dbReference type="GO" id="GO:0016787">
    <property type="term" value="F:hydrolase activity"/>
    <property type="evidence" value="ECO:0007669"/>
    <property type="project" value="UniProtKB-KW"/>
</dbReference>
<feature type="compositionally biased region" description="Polar residues" evidence="1">
    <location>
        <begin position="241"/>
        <end position="253"/>
    </location>
</feature>
<evidence type="ECO:0000313" key="4">
    <source>
        <dbReference type="Proteomes" id="UP000515498"/>
    </source>
</evidence>
<dbReference type="SUPFAM" id="SSF53474">
    <property type="entry name" value="alpha/beta-Hydrolases"/>
    <property type="match status" value="1"/>
</dbReference>
<dbReference type="KEGG" id="mflu:HZU40_33985"/>
<evidence type="ECO:0000259" key="2">
    <source>
        <dbReference type="Pfam" id="PF00561"/>
    </source>
</evidence>
<sequence length="253" mass="26298">MTIGMQVTGTGEPVLLLNGLGRPMASWNAFANKLSDRTVITFDAPGVGTSPTLLPFSMLALSDLAARVLDAAGCDSADVVGFSHGGAVAQQLAADAPHRVRHLVLLSTSCGVGAVPGRGRALWRGLLTPAAGTPRQAPDPLGLLWHILAISSWSSIPFLGSLAAPTLVVCGRHDRIVPPANSRLLAARIPRAELMMIDGGHDLQQPAPAVTAAALTRQYFDRREHAVTACDNPAGHASEAQPPSQNGALHTCL</sequence>
<dbReference type="Proteomes" id="UP000515498">
    <property type="component" value="Plasmid unnamed1"/>
</dbReference>
<dbReference type="Pfam" id="PF00561">
    <property type="entry name" value="Abhydrolase_1"/>
    <property type="match status" value="2"/>
</dbReference>
<reference evidence="3 4" key="1">
    <citation type="submission" date="2020-07" db="EMBL/GenBank/DDBJ databases">
        <title>Draft genome sequence of four isobutane-metabolizing strains capable of cometabolically degrading diverse ether contaminants.</title>
        <authorList>
            <person name="Chen W."/>
            <person name="Faulkner N."/>
            <person name="Smith C."/>
            <person name="Hyman M."/>
        </authorList>
    </citation>
    <scope>NUCLEOTIDE SEQUENCE [LARGE SCALE GENOMIC DNA]</scope>
    <source>
        <strain evidence="3 4">2A</strain>
        <plasmid evidence="3 4">unnamed1</plasmid>
    </source>
</reference>
<dbReference type="InterPro" id="IPR050471">
    <property type="entry name" value="AB_hydrolase"/>
</dbReference>
<feature type="region of interest" description="Disordered" evidence="1">
    <location>
        <begin position="232"/>
        <end position="253"/>
    </location>
</feature>
<keyword evidence="3" id="KW-0378">Hydrolase</keyword>
<dbReference type="InterPro" id="IPR000073">
    <property type="entry name" value="AB_hydrolase_1"/>
</dbReference>
<feature type="domain" description="AB hydrolase-1" evidence="2">
    <location>
        <begin position="141"/>
        <end position="204"/>
    </location>
</feature>
<dbReference type="AlphaFoldDB" id="A0A7G8PQC7"/>
<geneLocation type="plasmid" evidence="3 4">
    <name>unnamed1</name>
</geneLocation>
<protein>
    <submittedName>
        <fullName evidence="3">Alpha/beta fold hydrolase</fullName>
    </submittedName>
</protein>
<evidence type="ECO:0000256" key="1">
    <source>
        <dbReference type="SAM" id="MobiDB-lite"/>
    </source>
</evidence>
<dbReference type="RefSeq" id="WP_187099633.1">
    <property type="nucleotide sequence ID" value="NZ_CP059895.1"/>
</dbReference>
<dbReference type="PANTHER" id="PTHR43433:SF5">
    <property type="entry name" value="AB HYDROLASE-1 DOMAIN-CONTAINING PROTEIN"/>
    <property type="match status" value="1"/>
</dbReference>
<dbReference type="PRINTS" id="PR00111">
    <property type="entry name" value="ABHYDROLASE"/>
</dbReference>
<dbReference type="PANTHER" id="PTHR43433">
    <property type="entry name" value="HYDROLASE, ALPHA/BETA FOLD FAMILY PROTEIN"/>
    <property type="match status" value="1"/>
</dbReference>
<dbReference type="EMBL" id="CP059895">
    <property type="protein sequence ID" value="QNJ96543.1"/>
    <property type="molecule type" value="Genomic_DNA"/>
</dbReference>